<evidence type="ECO:0000313" key="2">
    <source>
        <dbReference type="Proteomes" id="UP000006868"/>
    </source>
</evidence>
<accession>E3ELA6</accession>
<dbReference type="EMBL" id="CP002214">
    <property type="protein sequence ID" value="ADO59938.1"/>
    <property type="molecule type" value="Genomic_DNA"/>
</dbReference>
<keyword evidence="1" id="KW-0614">Plasmid</keyword>
<dbReference type="KEGG" id="ppm:PPSC2_28490"/>
<dbReference type="AlphaFoldDB" id="E3ELA6"/>
<dbReference type="Proteomes" id="UP000006868">
    <property type="component" value="Plasmid pSC2"/>
</dbReference>
<proteinExistence type="predicted"/>
<organism evidence="1 2">
    <name type="scientific">Paenibacillus polymyxa (strain SC2)</name>
    <name type="common">Bacillus polymyxa</name>
    <dbReference type="NCBI Taxonomy" id="886882"/>
    <lineage>
        <taxon>Bacteria</taxon>
        <taxon>Bacillati</taxon>
        <taxon>Bacillota</taxon>
        <taxon>Bacilli</taxon>
        <taxon>Bacillales</taxon>
        <taxon>Paenibacillaceae</taxon>
        <taxon>Paenibacillus</taxon>
    </lineage>
</organism>
<gene>
    <name evidence="1" type="ORF">PPSC2_28490</name>
</gene>
<dbReference type="HOGENOM" id="CLU_1609219_0_0_9"/>
<sequence>MAENDHNPLLYPADISEILEEFGHLLAVYDKLKDRSSIFASYIRTNKRLEVKEHPIHGITGLVVTEKYDEAGYIERYCYTWRRLLPKQGIQTGHITSWGNDHHDAIWTPAAYRVTTEPHHHHYDPADRKKRRENYNVRTLRQAFTFVGAYIESGREYTAETIETLDSV</sequence>
<dbReference type="RefSeq" id="WP_013386352.1">
    <property type="nucleotide sequence ID" value="NC_014628.2"/>
</dbReference>
<evidence type="ECO:0000313" key="1">
    <source>
        <dbReference type="EMBL" id="ADO59938.1"/>
    </source>
</evidence>
<name>E3ELA6_PAEPS</name>
<protein>
    <submittedName>
        <fullName evidence="1">Uncharacterized protein</fullName>
    </submittedName>
</protein>
<geneLocation type="plasmid" evidence="1 2">
    <name>pSC2</name>
</geneLocation>
<dbReference type="PATRIC" id="fig|886882.15.peg.6044"/>
<dbReference type="eggNOG" id="ENOG50308BN">
    <property type="taxonomic scope" value="Bacteria"/>
</dbReference>
<reference evidence="1 2" key="1">
    <citation type="journal article" date="2011" name="J. Bacteriol.">
        <title>Complete genome sequence of Paenibacillus polymyxa SC2, a strain of plant growth-promoting Rhizobacterium with broad-spectrum antimicrobial activity.</title>
        <authorList>
            <person name="Ma M."/>
            <person name="Wang C."/>
            <person name="Ding Y."/>
            <person name="Li L."/>
            <person name="Shen D."/>
            <person name="Jiang X."/>
            <person name="Guan D."/>
            <person name="Cao F."/>
            <person name="Chen H."/>
            <person name="Feng R."/>
            <person name="Wang X."/>
            <person name="Ge Y."/>
            <person name="Yao L."/>
            <person name="Bing X."/>
            <person name="Yang X."/>
            <person name="Li J."/>
            <person name="Du B."/>
        </authorList>
    </citation>
    <scope>NUCLEOTIDE SEQUENCE [LARGE SCALE GENOMIC DNA]</scope>
    <source>
        <strain evidence="1 2">SC2</strain>
        <plasmid evidence="2">pSC2</plasmid>
    </source>
</reference>